<dbReference type="KEGG" id="chig:CH63R_05129"/>
<accession>A0A1B7YLB1</accession>
<sequence length="50" mass="5703">MVATLSVGDPDGRRGQEKGNMRRHFGLFQSLRQSLSRLVHVPKPNQARSW</sequence>
<dbReference type="GeneID" id="28864211"/>
<proteinExistence type="predicted"/>
<feature type="compositionally biased region" description="Basic and acidic residues" evidence="1">
    <location>
        <begin position="10"/>
        <end position="20"/>
    </location>
</feature>
<feature type="region of interest" description="Disordered" evidence="1">
    <location>
        <begin position="1"/>
        <end position="22"/>
    </location>
</feature>
<dbReference type="VEuPathDB" id="FungiDB:CH63R_05129"/>
<protein>
    <submittedName>
        <fullName evidence="2">Uncharacterized protein</fullName>
    </submittedName>
</protein>
<name>A0A1B7YLB1_COLHI</name>
<dbReference type="EMBL" id="LTAN01000003">
    <property type="protein sequence ID" value="OBR12833.1"/>
    <property type="molecule type" value="Genomic_DNA"/>
</dbReference>
<dbReference type="Proteomes" id="UP000092177">
    <property type="component" value="Chromosome 3"/>
</dbReference>
<dbReference type="AlphaFoldDB" id="A0A1B7YLB1"/>
<organism evidence="2 3">
    <name type="scientific">Colletotrichum higginsianum (strain IMI 349063)</name>
    <name type="common">Crucifer anthracnose fungus</name>
    <dbReference type="NCBI Taxonomy" id="759273"/>
    <lineage>
        <taxon>Eukaryota</taxon>
        <taxon>Fungi</taxon>
        <taxon>Dikarya</taxon>
        <taxon>Ascomycota</taxon>
        <taxon>Pezizomycotina</taxon>
        <taxon>Sordariomycetes</taxon>
        <taxon>Hypocreomycetidae</taxon>
        <taxon>Glomerellales</taxon>
        <taxon>Glomerellaceae</taxon>
        <taxon>Colletotrichum</taxon>
        <taxon>Colletotrichum destructivum species complex</taxon>
    </lineage>
</organism>
<evidence type="ECO:0000256" key="1">
    <source>
        <dbReference type="SAM" id="MobiDB-lite"/>
    </source>
</evidence>
<dbReference type="RefSeq" id="XP_018161350.1">
    <property type="nucleotide sequence ID" value="XM_018300104.1"/>
</dbReference>
<gene>
    <name evidence="2" type="ORF">CH63R_05129</name>
</gene>
<reference evidence="3" key="1">
    <citation type="journal article" date="2017" name="BMC Genomics">
        <title>Gapless genome assembly of Colletotrichum higginsianum reveals chromosome structure and association of transposable elements with secondary metabolite gene clusters.</title>
        <authorList>
            <person name="Dallery J.-F."/>
            <person name="Lapalu N."/>
            <person name="Zampounis A."/>
            <person name="Pigne S."/>
            <person name="Luyten I."/>
            <person name="Amselem J."/>
            <person name="Wittenberg A.H.J."/>
            <person name="Zhou S."/>
            <person name="de Queiroz M.V."/>
            <person name="Robin G.P."/>
            <person name="Auger A."/>
            <person name="Hainaut M."/>
            <person name="Henrissat B."/>
            <person name="Kim K.-T."/>
            <person name="Lee Y.-H."/>
            <person name="Lespinet O."/>
            <person name="Schwartz D.C."/>
            <person name="Thon M.R."/>
            <person name="O'Connell R.J."/>
        </authorList>
    </citation>
    <scope>NUCLEOTIDE SEQUENCE [LARGE SCALE GENOMIC DNA]</scope>
    <source>
        <strain evidence="3">IMI 349063</strain>
    </source>
</reference>
<keyword evidence="3" id="KW-1185">Reference proteome</keyword>
<evidence type="ECO:0000313" key="2">
    <source>
        <dbReference type="EMBL" id="OBR12833.1"/>
    </source>
</evidence>
<evidence type="ECO:0000313" key="3">
    <source>
        <dbReference type="Proteomes" id="UP000092177"/>
    </source>
</evidence>
<comment type="caution">
    <text evidence="2">The sequence shown here is derived from an EMBL/GenBank/DDBJ whole genome shotgun (WGS) entry which is preliminary data.</text>
</comment>